<evidence type="ECO:0000256" key="3">
    <source>
        <dbReference type="ARBA" id="ARBA00022692"/>
    </source>
</evidence>
<protein>
    <recommendedName>
        <fullName evidence="7">VTT domain-containing protein</fullName>
    </recommendedName>
</protein>
<evidence type="ECO:0000256" key="2">
    <source>
        <dbReference type="ARBA" id="ARBA00022475"/>
    </source>
</evidence>
<feature type="transmembrane region" description="Helical" evidence="6">
    <location>
        <begin position="180"/>
        <end position="201"/>
    </location>
</feature>
<gene>
    <name evidence="8" type="ORF">GCM10007890_19310</name>
</gene>
<dbReference type="EMBL" id="BSPL01000012">
    <property type="protein sequence ID" value="GLS69918.1"/>
    <property type="molecule type" value="Genomic_DNA"/>
</dbReference>
<feature type="domain" description="VTT" evidence="7">
    <location>
        <begin position="74"/>
        <end position="196"/>
    </location>
</feature>
<keyword evidence="2" id="KW-1003">Cell membrane</keyword>
<feature type="transmembrane region" description="Helical" evidence="6">
    <location>
        <begin position="52"/>
        <end position="73"/>
    </location>
</feature>
<dbReference type="AlphaFoldDB" id="A0AA37TKW3"/>
<dbReference type="Pfam" id="PF09335">
    <property type="entry name" value="VTT_dom"/>
    <property type="match status" value="1"/>
</dbReference>
<organism evidence="8 9">
    <name type="scientific">Methylobacterium tardum</name>
    <dbReference type="NCBI Taxonomy" id="374432"/>
    <lineage>
        <taxon>Bacteria</taxon>
        <taxon>Pseudomonadati</taxon>
        <taxon>Pseudomonadota</taxon>
        <taxon>Alphaproteobacteria</taxon>
        <taxon>Hyphomicrobiales</taxon>
        <taxon>Methylobacteriaceae</taxon>
        <taxon>Methylobacterium</taxon>
    </lineage>
</organism>
<evidence type="ECO:0000313" key="8">
    <source>
        <dbReference type="EMBL" id="GLS69918.1"/>
    </source>
</evidence>
<evidence type="ECO:0000256" key="6">
    <source>
        <dbReference type="SAM" id="Phobius"/>
    </source>
</evidence>
<keyword evidence="9" id="KW-1185">Reference proteome</keyword>
<dbReference type="PANTHER" id="PTHR42709:SF6">
    <property type="entry name" value="UNDECAPRENYL PHOSPHATE TRANSPORTER A"/>
    <property type="match status" value="1"/>
</dbReference>
<feature type="transmembrane region" description="Helical" evidence="6">
    <location>
        <begin position="315"/>
        <end position="335"/>
    </location>
</feature>
<evidence type="ECO:0000313" key="9">
    <source>
        <dbReference type="Proteomes" id="UP001157440"/>
    </source>
</evidence>
<proteinExistence type="predicted"/>
<evidence type="ECO:0000256" key="5">
    <source>
        <dbReference type="ARBA" id="ARBA00023136"/>
    </source>
</evidence>
<dbReference type="InterPro" id="IPR051311">
    <property type="entry name" value="DedA_domain"/>
</dbReference>
<accession>A0AA37TKW3</accession>
<sequence>MADAAVSVAPTIRQGPYLRRPRTAIFACDCVVHDLRGDRMSFLHDLPIADLIAHYGYLTIFVIITLESAGLPLPGETVLLTSAAYAGSTGNINIAVVVAIAATAAILGDNAGYWVGRRWGLPLLLRKGHLIGLDHGRLKLGQYLFRRHGGKIVFFGRFTAMLRAYAAVLAGVNKLDARRFFAFNALGGVAWASIMGFGAYLCGRSIENVMGPVGLGLLAFVLLGAVALWMFMRRHEARLMADAEAAIPGPLAEGLSVEAPPREEARSVAAGPAARRADLPDLQSQVEAFLAQREADRAHAEGPAREKHPPAPLPLWFKMLALLLMAAAGMVLASWHYGVTGGFYGRLVGHVGIIGIVLVLLGPAVLLTLIRRRLRHAGPSSPVEQTEGAIGLAT</sequence>
<reference evidence="9" key="1">
    <citation type="journal article" date="2019" name="Int. J. Syst. Evol. Microbiol.">
        <title>The Global Catalogue of Microorganisms (GCM) 10K type strain sequencing project: providing services to taxonomists for standard genome sequencing and annotation.</title>
        <authorList>
            <consortium name="The Broad Institute Genomics Platform"/>
            <consortium name="The Broad Institute Genome Sequencing Center for Infectious Disease"/>
            <person name="Wu L."/>
            <person name="Ma J."/>
        </authorList>
    </citation>
    <scope>NUCLEOTIDE SEQUENCE [LARGE SCALE GENOMIC DNA]</scope>
    <source>
        <strain evidence="9">NBRC 103632</strain>
    </source>
</reference>
<feature type="transmembrane region" description="Helical" evidence="6">
    <location>
        <begin position="152"/>
        <end position="173"/>
    </location>
</feature>
<dbReference type="InterPro" id="IPR032816">
    <property type="entry name" value="VTT_dom"/>
</dbReference>
<dbReference type="Proteomes" id="UP001157440">
    <property type="component" value="Unassembled WGS sequence"/>
</dbReference>
<dbReference type="PANTHER" id="PTHR42709">
    <property type="entry name" value="ALKALINE PHOSPHATASE LIKE PROTEIN"/>
    <property type="match status" value="1"/>
</dbReference>
<keyword evidence="3 6" id="KW-0812">Transmembrane</keyword>
<feature type="transmembrane region" description="Helical" evidence="6">
    <location>
        <begin position="94"/>
        <end position="115"/>
    </location>
</feature>
<evidence type="ECO:0000256" key="4">
    <source>
        <dbReference type="ARBA" id="ARBA00022989"/>
    </source>
</evidence>
<keyword evidence="4 6" id="KW-1133">Transmembrane helix</keyword>
<keyword evidence="5 6" id="KW-0472">Membrane</keyword>
<feature type="transmembrane region" description="Helical" evidence="6">
    <location>
        <begin position="347"/>
        <end position="370"/>
    </location>
</feature>
<comment type="subcellular location">
    <subcellularLocation>
        <location evidence="1">Cell membrane</location>
        <topology evidence="1">Multi-pass membrane protein</topology>
    </subcellularLocation>
</comment>
<name>A0AA37TKW3_9HYPH</name>
<feature type="transmembrane region" description="Helical" evidence="6">
    <location>
        <begin position="213"/>
        <end position="231"/>
    </location>
</feature>
<evidence type="ECO:0000259" key="7">
    <source>
        <dbReference type="Pfam" id="PF09335"/>
    </source>
</evidence>
<dbReference type="GO" id="GO:0005886">
    <property type="term" value="C:plasma membrane"/>
    <property type="evidence" value="ECO:0007669"/>
    <property type="project" value="UniProtKB-SubCell"/>
</dbReference>
<evidence type="ECO:0000256" key="1">
    <source>
        <dbReference type="ARBA" id="ARBA00004651"/>
    </source>
</evidence>
<comment type="caution">
    <text evidence="8">The sequence shown here is derived from an EMBL/GenBank/DDBJ whole genome shotgun (WGS) entry which is preliminary data.</text>
</comment>